<accession>A0A9W4CWC5</accession>
<name>A0A9W4CWC5_BLUGR</name>
<comment type="caution">
    <text evidence="1">The sequence shown here is derived from an EMBL/GenBank/DDBJ whole genome shotgun (WGS) entry which is preliminary data.</text>
</comment>
<reference evidence="1" key="1">
    <citation type="submission" date="2020-10" db="EMBL/GenBank/DDBJ databases">
        <authorList>
            <person name="Muller C M."/>
        </authorList>
    </citation>
    <scope>NUCLEOTIDE SEQUENCE</scope>
    <source>
        <strain evidence="1">THUN-12</strain>
    </source>
</reference>
<dbReference type="InterPro" id="IPR019410">
    <property type="entry name" value="Methyltransf_16"/>
</dbReference>
<dbReference type="GO" id="GO:0005829">
    <property type="term" value="C:cytosol"/>
    <property type="evidence" value="ECO:0007669"/>
    <property type="project" value="TreeGrafter"/>
</dbReference>
<dbReference type="PANTHER" id="PTHR14614:SF109">
    <property type="entry name" value="RIBOSOMAL LYSINE N-METHYLTRANSFERASE 5"/>
    <property type="match status" value="1"/>
</dbReference>
<dbReference type="PANTHER" id="PTHR14614">
    <property type="entry name" value="HEPATOCELLULAR CARCINOMA-ASSOCIATED ANTIGEN"/>
    <property type="match status" value="1"/>
</dbReference>
<organism evidence="1 2">
    <name type="scientific">Blumeria graminis f. sp. triticale</name>
    <dbReference type="NCBI Taxonomy" id="1689686"/>
    <lineage>
        <taxon>Eukaryota</taxon>
        <taxon>Fungi</taxon>
        <taxon>Dikarya</taxon>
        <taxon>Ascomycota</taxon>
        <taxon>Pezizomycotina</taxon>
        <taxon>Leotiomycetes</taxon>
        <taxon>Erysiphales</taxon>
        <taxon>Erysiphaceae</taxon>
        <taxon>Blumeria</taxon>
    </lineage>
</organism>
<sequence>MRMSGIPKLVAAMGTEIEDPEEALVHAEVFLLFCQNLPSRDLGFVDSRATLLEVAVGNRNFSIHQSPSVLRSDCDGGTTGAVVWEITPLVAQWMDSNNNPLFKNDVLGSQSVILELGCGISGIIALTLESRVRRYVLSDQDYVMRILTKNLSANRNNPPNGRANFGRRKCLRNQPSGIERITEDSSMTTVSLDWETDQIGKIHTGSMNGDGFDALIACDCIYNDALISPLVDTCVDACNLRLLPGEARPTVCVVAQQLRSAEVFEAWLKYFMKSFRVWRVPDDELIEGLRTNSGFVVHIGILR</sequence>
<dbReference type="EMBL" id="CAJHIT010000002">
    <property type="protein sequence ID" value="CAD6500005.1"/>
    <property type="molecule type" value="Genomic_DNA"/>
</dbReference>
<evidence type="ECO:0000313" key="2">
    <source>
        <dbReference type="Proteomes" id="UP000683417"/>
    </source>
</evidence>
<gene>
    <name evidence="1" type="ORF">BGTH12_LOCUS1363</name>
</gene>
<dbReference type="GO" id="GO:0032991">
    <property type="term" value="C:protein-containing complex"/>
    <property type="evidence" value="ECO:0007669"/>
    <property type="project" value="TreeGrafter"/>
</dbReference>
<evidence type="ECO:0000313" key="1">
    <source>
        <dbReference type="EMBL" id="CAD6500005.1"/>
    </source>
</evidence>
<dbReference type="GO" id="GO:0008757">
    <property type="term" value="F:S-adenosylmethionine-dependent methyltransferase activity"/>
    <property type="evidence" value="ECO:0007669"/>
    <property type="project" value="UniProtKB-ARBA"/>
</dbReference>
<dbReference type="AlphaFoldDB" id="A0A9W4CWC5"/>
<dbReference type="Pfam" id="PF10294">
    <property type="entry name" value="Methyltransf_16"/>
    <property type="match status" value="1"/>
</dbReference>
<proteinExistence type="predicted"/>
<protein>
    <submittedName>
        <fullName evidence="1">BgTH12-04110</fullName>
    </submittedName>
</protein>
<dbReference type="Proteomes" id="UP000683417">
    <property type="component" value="Unassembled WGS sequence"/>
</dbReference>